<keyword evidence="2" id="KW-1185">Reference proteome</keyword>
<comment type="caution">
    <text evidence="1">The sequence shown here is derived from an EMBL/GenBank/DDBJ whole genome shotgun (WGS) entry which is preliminary data.</text>
</comment>
<reference evidence="1 2" key="1">
    <citation type="journal article" date="2019" name="Genome Biol. Evol.">
        <title>Day and night: Metabolic profiles and evolutionary relationships of six axenic non-marine cyanobacteria.</title>
        <authorList>
            <person name="Will S.E."/>
            <person name="Henke P."/>
            <person name="Boedeker C."/>
            <person name="Huang S."/>
            <person name="Brinkmann H."/>
            <person name="Rohde M."/>
            <person name="Jarek M."/>
            <person name="Friedl T."/>
            <person name="Seufert S."/>
            <person name="Schumacher M."/>
            <person name="Overmann J."/>
            <person name="Neumann-Schaal M."/>
            <person name="Petersen J."/>
        </authorList>
    </citation>
    <scope>NUCLEOTIDE SEQUENCE [LARGE SCALE GENOMIC DNA]</scope>
    <source>
        <strain evidence="1 2">SAG 39.79</strain>
    </source>
</reference>
<evidence type="ECO:0000313" key="1">
    <source>
        <dbReference type="EMBL" id="RUS99276.1"/>
    </source>
</evidence>
<dbReference type="AlphaFoldDB" id="A0AB37U9E2"/>
<sequence length="109" mass="12569">MPIEFDRKTIKKLGRKASLQRIQEIGIEGKFAHEVEKRVVEITKKPRKPPEKLRTKLLKVRLTEVELLKTQSYADKKGITVSQLIWEYLRRLPAVDCIAKAATGELTTK</sequence>
<protein>
    <recommendedName>
        <fullName evidence="3">Ribbon-helix-helix protein CopG domain-containing protein</fullName>
    </recommendedName>
</protein>
<organism evidence="1 2">
    <name type="scientific">Chroococcidiopsis cubana SAG 39.79</name>
    <dbReference type="NCBI Taxonomy" id="388085"/>
    <lineage>
        <taxon>Bacteria</taxon>
        <taxon>Bacillati</taxon>
        <taxon>Cyanobacteriota</taxon>
        <taxon>Cyanophyceae</taxon>
        <taxon>Chroococcidiopsidales</taxon>
        <taxon>Chroococcidiopsidaceae</taxon>
        <taxon>Chroococcidiopsis</taxon>
    </lineage>
</organism>
<evidence type="ECO:0008006" key="3">
    <source>
        <dbReference type="Google" id="ProtNLM"/>
    </source>
</evidence>
<gene>
    <name evidence="1" type="ORF">DSM107010_68740</name>
</gene>
<dbReference type="EMBL" id="RSCK01000153">
    <property type="protein sequence ID" value="RUS99276.1"/>
    <property type="molecule type" value="Genomic_DNA"/>
</dbReference>
<dbReference type="RefSeq" id="WP_199755972.1">
    <property type="nucleotide sequence ID" value="NZ_JAVKZF010000002.1"/>
</dbReference>
<evidence type="ECO:0000313" key="2">
    <source>
        <dbReference type="Proteomes" id="UP000282574"/>
    </source>
</evidence>
<name>A0AB37U9E2_9CYAN</name>
<proteinExistence type="predicted"/>
<dbReference type="Proteomes" id="UP000282574">
    <property type="component" value="Unassembled WGS sequence"/>
</dbReference>
<accession>A0AB37U9E2</accession>